<dbReference type="EMBL" id="JNAD02000013">
    <property type="protein sequence ID" value="RKM92551.1"/>
    <property type="molecule type" value="Genomic_DNA"/>
</dbReference>
<dbReference type="AlphaFoldDB" id="A0A3R7HWZ3"/>
<organism evidence="1 2">
    <name type="scientific">Streptomyces xinghaiensis</name>
    <dbReference type="NCBI Taxonomy" id="1038928"/>
    <lineage>
        <taxon>Bacteria</taxon>
        <taxon>Bacillati</taxon>
        <taxon>Actinomycetota</taxon>
        <taxon>Actinomycetes</taxon>
        <taxon>Kitasatosporales</taxon>
        <taxon>Streptomycetaceae</taxon>
        <taxon>Streptomyces</taxon>
    </lineage>
</organism>
<dbReference type="Proteomes" id="UP000028058">
    <property type="component" value="Unassembled WGS sequence"/>
</dbReference>
<name>A0A3R7HWZ3_9ACTN</name>
<dbReference type="PANTHER" id="PTHR36221">
    <property type="entry name" value="DUF742 DOMAIN-CONTAINING PROTEIN"/>
    <property type="match status" value="1"/>
</dbReference>
<dbReference type="OrthoDB" id="4563801at2"/>
<dbReference type="Pfam" id="PF05331">
    <property type="entry name" value="DUF742"/>
    <property type="match status" value="1"/>
</dbReference>
<dbReference type="InterPro" id="IPR007995">
    <property type="entry name" value="DUF742"/>
</dbReference>
<reference evidence="1 2" key="1">
    <citation type="journal article" date="2014" name="Genome Announc.">
        <title>Draft Genome Sequence of Streptomyces fradiae ATCC 19609, a Strain Highly Sensitive to Antibiotics.</title>
        <authorList>
            <person name="Bekker O.B."/>
            <person name="Klimina K.M."/>
            <person name="Vatlin A.A."/>
            <person name="Zakharevich N.V."/>
            <person name="Kasianov A.S."/>
            <person name="Danilenko V.N."/>
        </authorList>
    </citation>
    <scope>NUCLEOTIDE SEQUENCE [LARGE SCALE GENOMIC DNA]</scope>
    <source>
        <strain evidence="1 2">ATCC 19609</strain>
    </source>
</reference>
<protein>
    <submittedName>
        <fullName evidence="1">DUF742 domain-containing protein</fullName>
    </submittedName>
</protein>
<dbReference type="RefSeq" id="WP_043469218.1">
    <property type="nucleotide sequence ID" value="NZ_JNAD02000013.1"/>
</dbReference>
<proteinExistence type="predicted"/>
<evidence type="ECO:0000313" key="1">
    <source>
        <dbReference type="EMBL" id="RKM92551.1"/>
    </source>
</evidence>
<dbReference type="PANTHER" id="PTHR36221:SF1">
    <property type="entry name" value="DUF742 DOMAIN-CONTAINING PROTEIN"/>
    <property type="match status" value="1"/>
</dbReference>
<evidence type="ECO:0000313" key="2">
    <source>
        <dbReference type="Proteomes" id="UP000028058"/>
    </source>
</evidence>
<sequence>MTRGQVGRRMVPSYLATGGCGIPTRNTLQGLTALYATGVPPGPDHSPGHQRLLSLLENGALSVAETAAYLDIPVGVCKVLATQLIDDGQLRAEGPSQAAPGAAAPATKELLERVKSGLLALKD</sequence>
<accession>A0A3R7HWZ3</accession>
<keyword evidence="2" id="KW-1185">Reference proteome</keyword>
<gene>
    <name evidence="1" type="ORF">SFRA_024470</name>
</gene>
<comment type="caution">
    <text evidence="1">The sequence shown here is derived from an EMBL/GenBank/DDBJ whole genome shotgun (WGS) entry which is preliminary data.</text>
</comment>
<dbReference type="PROSITE" id="PS51257">
    <property type="entry name" value="PROKAR_LIPOPROTEIN"/>
    <property type="match status" value="1"/>
</dbReference>